<feature type="compositionally biased region" description="Low complexity" evidence="1">
    <location>
        <begin position="78"/>
        <end position="96"/>
    </location>
</feature>
<dbReference type="Proteomes" id="UP000295192">
    <property type="component" value="Unassembled WGS sequence"/>
</dbReference>
<sequence>MSDVPSRDEVQNLSLDEYFNLYVQNKPVLRKRGTYPGSYSGRYPNQAQQRRRYDRSHYFAPSYQRSQQEQQRREPRQQRNPRQQQQQQHQRQQHQQDGQHKKPLERTFIDEDILDNLREEMIRLRRQCIIEYRQLEHRLSVQRAEGVQEMRLLLDRHRFARHSLQRRIHDAERICEERQERQMQQNERGEQFSRKRKTVPADKSLEVIDSHVAAAPDYGWLPSELPPDLPHWYVPLTEDKDGPDGGGDGKFNLDDVDFGGTGISTQEVIAEIQQIEEELKMDEDINSDMLFIPNNSSLHESKPNTKEKQKSNHKNNLKKKNINI</sequence>
<feature type="region of interest" description="Disordered" evidence="1">
    <location>
        <begin position="179"/>
        <end position="198"/>
    </location>
</feature>
<feature type="compositionally biased region" description="Basic residues" evidence="1">
    <location>
        <begin position="311"/>
        <end position="324"/>
    </location>
</feature>
<proteinExistence type="predicted"/>
<name>A0A484ARM6_DRONA</name>
<organism evidence="2 3">
    <name type="scientific">Drosophila navojoa</name>
    <name type="common">Fruit fly</name>
    <dbReference type="NCBI Taxonomy" id="7232"/>
    <lineage>
        <taxon>Eukaryota</taxon>
        <taxon>Metazoa</taxon>
        <taxon>Ecdysozoa</taxon>
        <taxon>Arthropoda</taxon>
        <taxon>Hexapoda</taxon>
        <taxon>Insecta</taxon>
        <taxon>Pterygota</taxon>
        <taxon>Neoptera</taxon>
        <taxon>Endopterygota</taxon>
        <taxon>Diptera</taxon>
        <taxon>Brachycera</taxon>
        <taxon>Muscomorpha</taxon>
        <taxon>Ephydroidea</taxon>
        <taxon>Drosophilidae</taxon>
        <taxon>Drosophila</taxon>
    </lineage>
</organism>
<comment type="caution">
    <text evidence="2">The sequence shown here is derived from an EMBL/GenBank/DDBJ whole genome shotgun (WGS) entry which is preliminary data.</text>
</comment>
<accession>A0A484ARM6</accession>
<gene>
    <name evidence="2" type="ORF">AWZ03_014340</name>
</gene>
<dbReference type="EMBL" id="LSRL02001224">
    <property type="protein sequence ID" value="TDG39239.1"/>
    <property type="molecule type" value="Genomic_DNA"/>
</dbReference>
<feature type="compositionally biased region" description="Basic and acidic residues" evidence="1">
    <location>
        <begin position="299"/>
        <end position="310"/>
    </location>
</feature>
<protein>
    <submittedName>
        <fullName evidence="2">Uncharacterized protein</fullName>
    </submittedName>
</protein>
<dbReference type="AlphaFoldDB" id="A0A484ARM6"/>
<reference evidence="2 3" key="1">
    <citation type="journal article" date="2019" name="J. Hered.">
        <title>An Improved Genome Assembly for Drosophila navojoa, the Basal Species in the mojavensis Cluster.</title>
        <authorList>
            <person name="Vanderlinde T."/>
            <person name="Dupim E.G."/>
            <person name="Nazario-Yepiz N.O."/>
            <person name="Carvalho A.B."/>
        </authorList>
    </citation>
    <scope>NUCLEOTIDE SEQUENCE [LARGE SCALE GENOMIC DNA]</scope>
    <source>
        <strain evidence="2">Navoj_Jal97</strain>
        <tissue evidence="2">Whole organism</tissue>
    </source>
</reference>
<feature type="region of interest" description="Disordered" evidence="1">
    <location>
        <begin position="290"/>
        <end position="324"/>
    </location>
</feature>
<dbReference type="OMA" id="HHYARHT"/>
<feature type="region of interest" description="Disordered" evidence="1">
    <location>
        <begin position="31"/>
        <end position="107"/>
    </location>
</feature>
<evidence type="ECO:0000256" key="1">
    <source>
        <dbReference type="SAM" id="MobiDB-lite"/>
    </source>
</evidence>
<feature type="compositionally biased region" description="Basic and acidic residues" evidence="1">
    <location>
        <begin position="97"/>
        <end position="107"/>
    </location>
</feature>
<evidence type="ECO:0000313" key="2">
    <source>
        <dbReference type="EMBL" id="TDG39239.1"/>
    </source>
</evidence>
<keyword evidence="3" id="KW-1185">Reference proteome</keyword>
<evidence type="ECO:0000313" key="3">
    <source>
        <dbReference type="Proteomes" id="UP000295192"/>
    </source>
</evidence>